<accession>A0AAV4U5G3</accession>
<sequence length="131" mass="15349">MALSKVLVLCWKRSAGFNTASYFCTPNRVATIIFIGVKNSRRNDSDWDRLCIKYISRNLFWYSTLRPQKISIFTHTLSRECICALSTRKDGQFHCGEKALDMICSPRRRLLGYGLWKEEFSLLLLFRRQIS</sequence>
<evidence type="ECO:0000313" key="2">
    <source>
        <dbReference type="Proteomes" id="UP001054945"/>
    </source>
</evidence>
<evidence type="ECO:0000313" key="1">
    <source>
        <dbReference type="EMBL" id="GIY53028.1"/>
    </source>
</evidence>
<proteinExistence type="predicted"/>
<protein>
    <submittedName>
        <fullName evidence="1">Uncharacterized protein</fullName>
    </submittedName>
</protein>
<reference evidence="1 2" key="1">
    <citation type="submission" date="2021-06" db="EMBL/GenBank/DDBJ databases">
        <title>Caerostris extrusa draft genome.</title>
        <authorList>
            <person name="Kono N."/>
            <person name="Arakawa K."/>
        </authorList>
    </citation>
    <scope>NUCLEOTIDE SEQUENCE [LARGE SCALE GENOMIC DNA]</scope>
</reference>
<dbReference type="Proteomes" id="UP001054945">
    <property type="component" value="Unassembled WGS sequence"/>
</dbReference>
<gene>
    <name evidence="1" type="ORF">CEXT_77671</name>
</gene>
<organism evidence="1 2">
    <name type="scientific">Caerostris extrusa</name>
    <name type="common">Bark spider</name>
    <name type="synonym">Caerostris bankana</name>
    <dbReference type="NCBI Taxonomy" id="172846"/>
    <lineage>
        <taxon>Eukaryota</taxon>
        <taxon>Metazoa</taxon>
        <taxon>Ecdysozoa</taxon>
        <taxon>Arthropoda</taxon>
        <taxon>Chelicerata</taxon>
        <taxon>Arachnida</taxon>
        <taxon>Araneae</taxon>
        <taxon>Araneomorphae</taxon>
        <taxon>Entelegynae</taxon>
        <taxon>Araneoidea</taxon>
        <taxon>Araneidae</taxon>
        <taxon>Caerostris</taxon>
    </lineage>
</organism>
<dbReference type="AlphaFoldDB" id="A0AAV4U5G3"/>
<name>A0AAV4U5G3_CAEEX</name>
<keyword evidence="2" id="KW-1185">Reference proteome</keyword>
<comment type="caution">
    <text evidence="1">The sequence shown here is derived from an EMBL/GenBank/DDBJ whole genome shotgun (WGS) entry which is preliminary data.</text>
</comment>
<dbReference type="EMBL" id="BPLR01012318">
    <property type="protein sequence ID" value="GIY53028.1"/>
    <property type="molecule type" value="Genomic_DNA"/>
</dbReference>